<evidence type="ECO:0000313" key="4">
    <source>
        <dbReference type="EMBL" id="TQL97974.1"/>
    </source>
</evidence>
<feature type="transmembrane region" description="Helical" evidence="2">
    <location>
        <begin position="148"/>
        <end position="169"/>
    </location>
</feature>
<evidence type="ECO:0000259" key="3">
    <source>
        <dbReference type="SMART" id="SM00014"/>
    </source>
</evidence>
<accession>A0A543CLI5</accession>
<evidence type="ECO:0000256" key="1">
    <source>
        <dbReference type="SAM" id="MobiDB-lite"/>
    </source>
</evidence>
<reference evidence="4 5" key="1">
    <citation type="submission" date="2019-06" db="EMBL/GenBank/DDBJ databases">
        <title>Sequencing the genomes of 1000 actinobacteria strains.</title>
        <authorList>
            <person name="Klenk H.-P."/>
        </authorList>
    </citation>
    <scope>NUCLEOTIDE SEQUENCE [LARGE SCALE GENOMIC DNA]</scope>
    <source>
        <strain evidence="4 5">DSM 102200</strain>
    </source>
</reference>
<dbReference type="CDD" id="cd03392">
    <property type="entry name" value="PAP2_like_2"/>
    <property type="match status" value="1"/>
</dbReference>
<evidence type="ECO:0000256" key="2">
    <source>
        <dbReference type="SAM" id="Phobius"/>
    </source>
</evidence>
<gene>
    <name evidence="4" type="ORF">FB559_3586</name>
</gene>
<name>A0A543CLI5_9ACTN</name>
<dbReference type="SMART" id="SM00014">
    <property type="entry name" value="acidPPc"/>
    <property type="match status" value="1"/>
</dbReference>
<feature type="transmembrane region" description="Helical" evidence="2">
    <location>
        <begin position="107"/>
        <end position="128"/>
    </location>
</feature>
<dbReference type="SUPFAM" id="SSF48317">
    <property type="entry name" value="Acid phosphatase/Vanadium-dependent haloperoxidase"/>
    <property type="match status" value="1"/>
</dbReference>
<organism evidence="4 5">
    <name type="scientific">Actinoallomurus bryophytorum</name>
    <dbReference type="NCBI Taxonomy" id="1490222"/>
    <lineage>
        <taxon>Bacteria</taxon>
        <taxon>Bacillati</taxon>
        <taxon>Actinomycetota</taxon>
        <taxon>Actinomycetes</taxon>
        <taxon>Streptosporangiales</taxon>
        <taxon>Thermomonosporaceae</taxon>
        <taxon>Actinoallomurus</taxon>
    </lineage>
</organism>
<keyword evidence="2" id="KW-1133">Transmembrane helix</keyword>
<feature type="transmembrane region" description="Helical" evidence="2">
    <location>
        <begin position="204"/>
        <end position="222"/>
    </location>
</feature>
<feature type="transmembrane region" description="Helical" evidence="2">
    <location>
        <begin position="20"/>
        <end position="43"/>
    </location>
</feature>
<evidence type="ECO:0000313" key="5">
    <source>
        <dbReference type="Proteomes" id="UP000316096"/>
    </source>
</evidence>
<dbReference type="Pfam" id="PF01569">
    <property type="entry name" value="PAP2"/>
    <property type="match status" value="1"/>
</dbReference>
<feature type="transmembrane region" description="Helical" evidence="2">
    <location>
        <begin position="176"/>
        <end position="198"/>
    </location>
</feature>
<proteinExistence type="predicted"/>
<dbReference type="Proteomes" id="UP000316096">
    <property type="component" value="Unassembled WGS sequence"/>
</dbReference>
<sequence>MGNGSLARWTHRHPDGGLGLRLGLACLAAFIVLVPFTALAALVDTKWGPLSRLDVSSTRHANSWVLHHRELISPLRATSYIFHAWVFRLVVVVLAGWLLYQGARRLAAWAVTTLVAAGLLDVLLKVAIDRPRPTLPSAIAHAPGGSFPSGHALTAVVGTATIVLILLPVLHGSWRVVAWVAAALISLLSGTCRVLLGVHFVSDVLAGWILGAAIVLATTAAFETWRRDEGRRPIDPVVEGTQPEAAPEIAGHGDRGHSR</sequence>
<dbReference type="Gene3D" id="1.20.144.10">
    <property type="entry name" value="Phosphatidic acid phosphatase type 2/haloperoxidase"/>
    <property type="match status" value="1"/>
</dbReference>
<dbReference type="InterPro" id="IPR000326">
    <property type="entry name" value="PAP2/HPO"/>
</dbReference>
<keyword evidence="2" id="KW-0472">Membrane</keyword>
<feature type="transmembrane region" description="Helical" evidence="2">
    <location>
        <begin position="80"/>
        <end position="100"/>
    </location>
</feature>
<feature type="region of interest" description="Disordered" evidence="1">
    <location>
        <begin position="233"/>
        <end position="259"/>
    </location>
</feature>
<dbReference type="InterPro" id="IPR036938">
    <property type="entry name" value="PAP2/HPO_sf"/>
</dbReference>
<dbReference type="PANTHER" id="PTHR14969:SF13">
    <property type="entry name" value="AT30094P"/>
    <property type="match status" value="1"/>
</dbReference>
<dbReference type="AlphaFoldDB" id="A0A543CLI5"/>
<keyword evidence="2" id="KW-0812">Transmembrane</keyword>
<dbReference type="RefSeq" id="WP_141956634.1">
    <property type="nucleotide sequence ID" value="NZ_VFOZ01000001.1"/>
</dbReference>
<dbReference type="OrthoDB" id="5289372at2"/>
<dbReference type="PANTHER" id="PTHR14969">
    <property type="entry name" value="SPHINGOSINE-1-PHOSPHATE PHOSPHOHYDROLASE"/>
    <property type="match status" value="1"/>
</dbReference>
<dbReference type="EMBL" id="VFOZ01000001">
    <property type="protein sequence ID" value="TQL97974.1"/>
    <property type="molecule type" value="Genomic_DNA"/>
</dbReference>
<feature type="domain" description="Phosphatidic acid phosphatase type 2/haloperoxidase" evidence="3">
    <location>
        <begin position="103"/>
        <end position="219"/>
    </location>
</feature>
<protein>
    <submittedName>
        <fullName evidence="4">Undecaprenyl-diphosphatase</fullName>
    </submittedName>
</protein>
<keyword evidence="5" id="KW-1185">Reference proteome</keyword>
<comment type="caution">
    <text evidence="4">The sequence shown here is derived from an EMBL/GenBank/DDBJ whole genome shotgun (WGS) entry which is preliminary data.</text>
</comment>